<dbReference type="Pfam" id="PF04542">
    <property type="entry name" value="Sigma70_r2"/>
    <property type="match status" value="1"/>
</dbReference>
<dbReference type="InterPro" id="IPR000838">
    <property type="entry name" value="RNA_pol_sigma70_ECF_CS"/>
</dbReference>
<dbReference type="SUPFAM" id="SSF88659">
    <property type="entry name" value="Sigma3 and sigma4 domains of RNA polymerase sigma factors"/>
    <property type="match status" value="1"/>
</dbReference>
<name>A0A167ISP6_9BURK</name>
<dbReference type="GO" id="GO:0006352">
    <property type="term" value="P:DNA-templated transcription initiation"/>
    <property type="evidence" value="ECO:0007669"/>
    <property type="project" value="InterPro"/>
</dbReference>
<dbReference type="PANTHER" id="PTHR43133:SF62">
    <property type="entry name" value="RNA POLYMERASE SIGMA FACTOR SIGZ"/>
    <property type="match status" value="1"/>
</dbReference>
<keyword evidence="3 6" id="KW-0731">Sigma factor</keyword>
<dbReference type="Gene3D" id="1.10.1740.10">
    <property type="match status" value="1"/>
</dbReference>
<gene>
    <name evidence="9" type="ORF">LPB072_17980</name>
    <name evidence="10" type="ORF">LPB72_03055</name>
</gene>
<evidence type="ECO:0000256" key="4">
    <source>
        <dbReference type="ARBA" id="ARBA00023125"/>
    </source>
</evidence>
<evidence type="ECO:0000259" key="7">
    <source>
        <dbReference type="Pfam" id="PF04542"/>
    </source>
</evidence>
<evidence type="ECO:0000259" key="8">
    <source>
        <dbReference type="Pfam" id="PF08281"/>
    </source>
</evidence>
<evidence type="ECO:0000313" key="11">
    <source>
        <dbReference type="Proteomes" id="UP000185657"/>
    </source>
</evidence>
<keyword evidence="2 6" id="KW-0805">Transcription regulation</keyword>
<protein>
    <recommendedName>
        <fullName evidence="6">RNA polymerase sigma factor</fullName>
    </recommendedName>
</protein>
<dbReference type="SUPFAM" id="SSF88946">
    <property type="entry name" value="Sigma2 domain of RNA polymerase sigma factors"/>
    <property type="match status" value="1"/>
</dbReference>
<dbReference type="InterPro" id="IPR014284">
    <property type="entry name" value="RNA_pol_sigma-70_dom"/>
</dbReference>
<dbReference type="RefSeq" id="WP_066085391.1">
    <property type="nucleotide sequence ID" value="NZ_CP017476.1"/>
</dbReference>
<dbReference type="KEGG" id="hyl:LPB072_17980"/>
<dbReference type="Pfam" id="PF08281">
    <property type="entry name" value="Sigma70_r4_2"/>
    <property type="match status" value="1"/>
</dbReference>
<dbReference type="Proteomes" id="UP000185680">
    <property type="component" value="Chromosome"/>
</dbReference>
<dbReference type="PROSITE" id="PS01063">
    <property type="entry name" value="SIGMA70_ECF"/>
    <property type="match status" value="1"/>
</dbReference>
<dbReference type="InterPro" id="IPR007627">
    <property type="entry name" value="RNA_pol_sigma70_r2"/>
</dbReference>
<feature type="domain" description="RNA polymerase sigma factor 70 region 4 type 2" evidence="8">
    <location>
        <begin position="101"/>
        <end position="152"/>
    </location>
</feature>
<dbReference type="InterPro" id="IPR013249">
    <property type="entry name" value="RNA_pol_sigma70_r4_t2"/>
</dbReference>
<keyword evidence="11" id="KW-1185">Reference proteome</keyword>
<evidence type="ECO:0000256" key="5">
    <source>
        <dbReference type="ARBA" id="ARBA00023163"/>
    </source>
</evidence>
<dbReference type="InterPro" id="IPR036388">
    <property type="entry name" value="WH-like_DNA-bd_sf"/>
</dbReference>
<dbReference type="GO" id="GO:0016987">
    <property type="term" value="F:sigma factor activity"/>
    <property type="evidence" value="ECO:0007669"/>
    <property type="project" value="UniProtKB-KW"/>
</dbReference>
<dbReference type="Proteomes" id="UP000185657">
    <property type="component" value="Unassembled WGS sequence"/>
</dbReference>
<evidence type="ECO:0000313" key="12">
    <source>
        <dbReference type="Proteomes" id="UP000185680"/>
    </source>
</evidence>
<evidence type="ECO:0000256" key="2">
    <source>
        <dbReference type="ARBA" id="ARBA00023015"/>
    </source>
</evidence>
<dbReference type="InterPro" id="IPR013324">
    <property type="entry name" value="RNA_pol_sigma_r3/r4-like"/>
</dbReference>
<dbReference type="NCBIfam" id="TIGR02937">
    <property type="entry name" value="sigma70-ECF"/>
    <property type="match status" value="1"/>
</dbReference>
<evidence type="ECO:0000256" key="1">
    <source>
        <dbReference type="ARBA" id="ARBA00010641"/>
    </source>
</evidence>
<keyword evidence="5 6" id="KW-0804">Transcription</keyword>
<dbReference type="OrthoDB" id="9784272at2"/>
<dbReference type="Gene3D" id="1.10.10.10">
    <property type="entry name" value="Winged helix-like DNA-binding domain superfamily/Winged helix DNA-binding domain"/>
    <property type="match status" value="1"/>
</dbReference>
<reference evidence="9 12" key="2">
    <citation type="submission" date="2016-10" db="EMBL/GenBank/DDBJ databases">
        <title>Hydorgenophaga sp. LPB0072 isolated from gastropod.</title>
        <authorList>
            <person name="Kim E."/>
            <person name="Yi H."/>
        </authorList>
    </citation>
    <scope>NUCLEOTIDE SEQUENCE [LARGE SCALE GENOMIC DNA]</scope>
    <source>
        <strain evidence="9 12">LPB0072</strain>
    </source>
</reference>
<keyword evidence="4 6" id="KW-0238">DNA-binding</keyword>
<dbReference type="EMBL" id="LVWD01000003">
    <property type="protein sequence ID" value="OAD43536.1"/>
    <property type="molecule type" value="Genomic_DNA"/>
</dbReference>
<dbReference type="STRING" id="1763535.LPB072_17980"/>
<evidence type="ECO:0000256" key="3">
    <source>
        <dbReference type="ARBA" id="ARBA00023082"/>
    </source>
</evidence>
<sequence length="183" mass="20831">MNTLLLIWSRHEPELRAWLRARMSVPSDVEDVLQDSFVKAMRQGDRVSEVTQPRAWLFEITRNTLIDRLRAQKPLAPLPTGWEELPEEPKDLDTVDALVACVPRVLSELDAQDREAIELCDLQGMAQAEFARLKGLSLPAAKSRVQRARQRMRERMALGCQVSFDPSGRVDDFVPRPPLSEDS</sequence>
<organism evidence="9 12">
    <name type="scientific">Hydrogenophaga crassostreae</name>
    <dbReference type="NCBI Taxonomy" id="1763535"/>
    <lineage>
        <taxon>Bacteria</taxon>
        <taxon>Pseudomonadati</taxon>
        <taxon>Pseudomonadota</taxon>
        <taxon>Betaproteobacteria</taxon>
        <taxon>Burkholderiales</taxon>
        <taxon>Comamonadaceae</taxon>
        <taxon>Hydrogenophaga</taxon>
    </lineage>
</organism>
<comment type="similarity">
    <text evidence="1 6">Belongs to the sigma-70 factor family. ECF subfamily.</text>
</comment>
<feature type="domain" description="RNA polymerase sigma-70 region 2" evidence="7">
    <location>
        <begin position="8"/>
        <end position="73"/>
    </location>
</feature>
<evidence type="ECO:0000313" key="10">
    <source>
        <dbReference type="EMBL" id="OAD43536.1"/>
    </source>
</evidence>
<dbReference type="InterPro" id="IPR013325">
    <property type="entry name" value="RNA_pol_sigma_r2"/>
</dbReference>
<dbReference type="PANTHER" id="PTHR43133">
    <property type="entry name" value="RNA POLYMERASE ECF-TYPE SIGMA FACTO"/>
    <property type="match status" value="1"/>
</dbReference>
<accession>A0A167ISP6</accession>
<evidence type="ECO:0000256" key="6">
    <source>
        <dbReference type="RuleBase" id="RU000716"/>
    </source>
</evidence>
<dbReference type="InterPro" id="IPR039425">
    <property type="entry name" value="RNA_pol_sigma-70-like"/>
</dbReference>
<proteinExistence type="inferred from homology"/>
<dbReference type="GO" id="GO:0003677">
    <property type="term" value="F:DNA binding"/>
    <property type="evidence" value="ECO:0007669"/>
    <property type="project" value="UniProtKB-KW"/>
</dbReference>
<dbReference type="EMBL" id="CP017476">
    <property type="protein sequence ID" value="AOW14441.1"/>
    <property type="molecule type" value="Genomic_DNA"/>
</dbReference>
<reference evidence="10 11" key="1">
    <citation type="submission" date="2016-02" db="EMBL/GenBank/DDBJ databases">
        <title>Draft genome sequence of Hydrogenophaga sp. LPB0072.</title>
        <authorList>
            <person name="Shin S.-K."/>
            <person name="Yi H."/>
        </authorList>
    </citation>
    <scope>NUCLEOTIDE SEQUENCE [LARGE SCALE GENOMIC DNA]</scope>
    <source>
        <strain evidence="10 11">LPB0072</strain>
    </source>
</reference>
<dbReference type="AlphaFoldDB" id="A0A167ISP6"/>
<evidence type="ECO:0000313" key="9">
    <source>
        <dbReference type="EMBL" id="AOW14441.1"/>
    </source>
</evidence>